<dbReference type="GO" id="GO:0008137">
    <property type="term" value="F:NADH dehydrogenase (ubiquinone) activity"/>
    <property type="evidence" value="ECO:0007669"/>
    <property type="project" value="InterPro"/>
</dbReference>
<comment type="subcellular location">
    <subcellularLocation>
        <location evidence="7 8">Cell membrane</location>
        <topology evidence="7 8">Multi-pass membrane protein</topology>
    </subcellularLocation>
    <subcellularLocation>
        <location evidence="1">Membrane</location>
        <topology evidence="1">Multi-pass membrane protein</topology>
    </subcellularLocation>
</comment>
<dbReference type="AlphaFoldDB" id="A0A1H8R359"/>
<evidence type="ECO:0000313" key="9">
    <source>
        <dbReference type="EMBL" id="SEO60852.1"/>
    </source>
</evidence>
<dbReference type="InterPro" id="IPR023043">
    <property type="entry name" value="NAD(P)H_OxRDtase_bac/plastid"/>
</dbReference>
<reference evidence="9 10" key="1">
    <citation type="submission" date="2016-10" db="EMBL/GenBank/DDBJ databases">
        <authorList>
            <person name="de Groot N.N."/>
        </authorList>
    </citation>
    <scope>NUCLEOTIDE SEQUENCE [LARGE SCALE GENOMIC DNA]</scope>
    <source>
        <strain evidence="9 10">DSM 13305</strain>
    </source>
</reference>
<dbReference type="Proteomes" id="UP000198847">
    <property type="component" value="Unassembled WGS sequence"/>
</dbReference>
<feature type="transmembrane region" description="Helical" evidence="7">
    <location>
        <begin position="60"/>
        <end position="81"/>
    </location>
</feature>
<keyword evidence="7 8" id="KW-0520">NAD</keyword>
<evidence type="ECO:0000256" key="4">
    <source>
        <dbReference type="ARBA" id="ARBA00022692"/>
    </source>
</evidence>
<dbReference type="EMBL" id="FODY01000003">
    <property type="protein sequence ID" value="SEO60852.1"/>
    <property type="molecule type" value="Genomic_DNA"/>
</dbReference>
<evidence type="ECO:0000256" key="8">
    <source>
        <dbReference type="RuleBase" id="RU003639"/>
    </source>
</evidence>
<dbReference type="Gene3D" id="1.20.58.1610">
    <property type="entry name" value="NADH:ubiquinone/plastoquinone oxidoreductase, chain 3"/>
    <property type="match status" value="1"/>
</dbReference>
<name>A0A1H8R359_9FIRM</name>
<dbReference type="InterPro" id="IPR038430">
    <property type="entry name" value="NDAH_ubi_oxred_su3_sf"/>
</dbReference>
<dbReference type="GO" id="GO:0030964">
    <property type="term" value="C:NADH dehydrogenase complex"/>
    <property type="evidence" value="ECO:0007669"/>
    <property type="project" value="TreeGrafter"/>
</dbReference>
<evidence type="ECO:0000256" key="2">
    <source>
        <dbReference type="ARBA" id="ARBA00008472"/>
    </source>
</evidence>
<keyword evidence="7" id="KW-1278">Translocase</keyword>
<evidence type="ECO:0000256" key="1">
    <source>
        <dbReference type="ARBA" id="ARBA00004141"/>
    </source>
</evidence>
<keyword evidence="10" id="KW-1185">Reference proteome</keyword>
<dbReference type="HAMAP" id="MF_01394">
    <property type="entry name" value="NDH1_NuoA"/>
    <property type="match status" value="1"/>
</dbReference>
<gene>
    <name evidence="7" type="primary">nuoA</name>
    <name evidence="9" type="ORF">SAMN04490178_103149</name>
</gene>
<evidence type="ECO:0000256" key="3">
    <source>
        <dbReference type="ARBA" id="ARBA00022448"/>
    </source>
</evidence>
<sequence>MLQDYTLIGVLILIALVVPIGGLVASAMVQTRKPGLEKSLPYECGIDPIGKSWIQFKASYYLYALVFVVFDVETMFLYPWAVQFQQLGLFAFVEMIIFVAILTLGLWYAWKKGALEWK</sequence>
<keyword evidence="7" id="KW-1003">Cell membrane</keyword>
<dbReference type="PANTHER" id="PTHR11058:SF9">
    <property type="entry name" value="NADH-UBIQUINONE OXIDOREDUCTASE CHAIN 3"/>
    <property type="match status" value="1"/>
</dbReference>
<dbReference type="EC" id="7.1.1.-" evidence="7"/>
<protein>
    <recommendedName>
        <fullName evidence="7">NADH-quinone oxidoreductase subunit A</fullName>
        <ecNumber evidence="7">7.1.1.-</ecNumber>
    </recommendedName>
    <alternativeName>
        <fullName evidence="7">NADH dehydrogenase I subunit A</fullName>
    </alternativeName>
    <alternativeName>
        <fullName evidence="7">NDH-1 subunit A</fullName>
    </alternativeName>
    <alternativeName>
        <fullName evidence="7">NUO1</fullName>
    </alternativeName>
</protein>
<keyword evidence="7 8" id="KW-0874">Quinone</keyword>
<dbReference type="OrthoDB" id="9791970at2"/>
<evidence type="ECO:0000256" key="5">
    <source>
        <dbReference type="ARBA" id="ARBA00022989"/>
    </source>
</evidence>
<accession>A0A1H8R359</accession>
<dbReference type="RefSeq" id="WP_091744120.1">
    <property type="nucleotide sequence ID" value="NZ_FODY01000003.1"/>
</dbReference>
<dbReference type="GO" id="GO:0048038">
    <property type="term" value="F:quinone binding"/>
    <property type="evidence" value="ECO:0007669"/>
    <property type="project" value="UniProtKB-KW"/>
</dbReference>
<comment type="similarity">
    <text evidence="2 7 8">Belongs to the complex I subunit 3 family.</text>
</comment>
<keyword evidence="3 7" id="KW-0813">Transport</keyword>
<comment type="catalytic activity">
    <reaction evidence="7 8">
        <text>a quinone + NADH + 5 H(+)(in) = a quinol + NAD(+) + 4 H(+)(out)</text>
        <dbReference type="Rhea" id="RHEA:57888"/>
        <dbReference type="ChEBI" id="CHEBI:15378"/>
        <dbReference type="ChEBI" id="CHEBI:24646"/>
        <dbReference type="ChEBI" id="CHEBI:57540"/>
        <dbReference type="ChEBI" id="CHEBI:57945"/>
        <dbReference type="ChEBI" id="CHEBI:132124"/>
    </reaction>
</comment>
<comment type="subunit">
    <text evidence="7">NDH-1 is composed of 14 different subunits. Subunits NuoA, H, J, K, L, M, N constitute the membrane sector of the complex.</text>
</comment>
<organism evidence="9 10">
    <name type="scientific">Propionispora vibrioides</name>
    <dbReference type="NCBI Taxonomy" id="112903"/>
    <lineage>
        <taxon>Bacteria</taxon>
        <taxon>Bacillati</taxon>
        <taxon>Bacillota</taxon>
        <taxon>Negativicutes</taxon>
        <taxon>Selenomonadales</taxon>
        <taxon>Sporomusaceae</taxon>
        <taxon>Propionispora</taxon>
    </lineage>
</organism>
<evidence type="ECO:0000256" key="7">
    <source>
        <dbReference type="HAMAP-Rule" id="MF_01394"/>
    </source>
</evidence>
<dbReference type="GO" id="GO:0050136">
    <property type="term" value="F:NADH dehydrogenase (quinone) (non-electrogenic) activity"/>
    <property type="evidence" value="ECO:0007669"/>
    <property type="project" value="UniProtKB-UniRule"/>
</dbReference>
<dbReference type="PANTHER" id="PTHR11058">
    <property type="entry name" value="NADH-UBIQUINONE OXIDOREDUCTASE CHAIN 3"/>
    <property type="match status" value="1"/>
</dbReference>
<dbReference type="Pfam" id="PF00507">
    <property type="entry name" value="Oxidored_q4"/>
    <property type="match status" value="1"/>
</dbReference>
<keyword evidence="4 7" id="KW-0812">Transmembrane</keyword>
<feature type="transmembrane region" description="Helical" evidence="7">
    <location>
        <begin position="6"/>
        <end position="29"/>
    </location>
</feature>
<feature type="transmembrane region" description="Helical" evidence="7">
    <location>
        <begin position="87"/>
        <end position="110"/>
    </location>
</feature>
<dbReference type="STRING" id="112903.SAMN04490178_103149"/>
<keyword evidence="5 7" id="KW-1133">Transmembrane helix</keyword>
<comment type="function">
    <text evidence="7">NDH-1 shuttles electrons from NADH, via FMN and iron-sulfur (Fe-S) centers, to quinones in the respiratory chain. The immediate electron acceptor for the enzyme in this species is believed to be a menaquinone. Couples the redox reaction to proton translocation (for every two electrons transferred, four hydrogen ions are translocated across the cytoplasmic membrane), and thus conserves the redox energy in a proton gradient.</text>
</comment>
<evidence type="ECO:0000313" key="10">
    <source>
        <dbReference type="Proteomes" id="UP000198847"/>
    </source>
</evidence>
<dbReference type="GO" id="GO:0005886">
    <property type="term" value="C:plasma membrane"/>
    <property type="evidence" value="ECO:0007669"/>
    <property type="project" value="UniProtKB-SubCell"/>
</dbReference>
<keyword evidence="6 7" id="KW-0472">Membrane</keyword>
<dbReference type="InterPro" id="IPR000440">
    <property type="entry name" value="NADH_UbQ/plastoQ_OxRdtase_su3"/>
</dbReference>
<proteinExistence type="inferred from homology"/>
<evidence type="ECO:0000256" key="6">
    <source>
        <dbReference type="ARBA" id="ARBA00023136"/>
    </source>
</evidence>